<dbReference type="AlphaFoldDB" id="A0A128FF89"/>
<dbReference type="STRING" id="1796497.GCE9029_05028"/>
<evidence type="ECO:0000313" key="3">
    <source>
        <dbReference type="Proteomes" id="UP000071641"/>
    </source>
</evidence>
<evidence type="ECO:0000259" key="1">
    <source>
        <dbReference type="Pfam" id="PF13503"/>
    </source>
</evidence>
<dbReference type="Proteomes" id="UP000071641">
    <property type="component" value="Unassembled WGS sequence"/>
</dbReference>
<evidence type="ECO:0000313" key="2">
    <source>
        <dbReference type="EMBL" id="CZF85467.1"/>
    </source>
</evidence>
<protein>
    <recommendedName>
        <fullName evidence="1">DUF4123 domain-containing protein</fullName>
    </recommendedName>
</protein>
<dbReference type="InterPro" id="IPR025391">
    <property type="entry name" value="DUF4123"/>
</dbReference>
<dbReference type="Pfam" id="PF13503">
    <property type="entry name" value="DUF4123"/>
    <property type="match status" value="1"/>
</dbReference>
<reference evidence="3" key="1">
    <citation type="submission" date="2016-02" db="EMBL/GenBank/DDBJ databases">
        <authorList>
            <person name="Rodrigo-Torres Lidia"/>
            <person name="Arahal R.David."/>
        </authorList>
    </citation>
    <scope>NUCLEOTIDE SEQUENCE [LARGE SCALE GENOMIC DNA]</scope>
    <source>
        <strain evidence="3">CECT 9029</strain>
    </source>
</reference>
<dbReference type="EMBL" id="FIZX01000013">
    <property type="protein sequence ID" value="CZF85467.1"/>
    <property type="molecule type" value="Genomic_DNA"/>
</dbReference>
<accession>A0A128FF89</accession>
<proteinExistence type="predicted"/>
<organism evidence="2 3">
    <name type="scientific">Grimontia celer</name>
    <dbReference type="NCBI Taxonomy" id="1796497"/>
    <lineage>
        <taxon>Bacteria</taxon>
        <taxon>Pseudomonadati</taxon>
        <taxon>Pseudomonadota</taxon>
        <taxon>Gammaproteobacteria</taxon>
        <taxon>Vibrionales</taxon>
        <taxon>Vibrionaceae</taxon>
        <taxon>Grimontia</taxon>
    </lineage>
</organism>
<name>A0A128FF89_9GAMM</name>
<sequence length="293" mass="33515">MTLPALEQHESPLYLLIDGAVINDAERLCYEYAKKPDIELIYRGTELDAVTASGPIICPLNENYQLLEVVSEKKPYDWGIVFEASASTYEVSEHFRTVIKADMGHGSTPIFRFYLPHLVELLTQASTDLQKKRIWGPISKVWVQSRFEANWQSVEIAYLNEPTEQHHANWVKLSDEQMTAMGMAARKHFNLRALDHVKKYFPNSLQGNQPETQYRTIESHIEIAQSYGLESEKEVLSFLNILSMLGSDAMTDDKYGDVKKLLMSKDSLMPADRVQKALSKATEYYEQRETLNG</sequence>
<dbReference type="RefSeq" id="WP_062667949.1">
    <property type="nucleotide sequence ID" value="NZ_FIZX01000013.1"/>
</dbReference>
<feature type="domain" description="DUF4123" evidence="1">
    <location>
        <begin position="13"/>
        <end position="130"/>
    </location>
</feature>
<keyword evidence="3" id="KW-1185">Reference proteome</keyword>
<dbReference type="OrthoDB" id="6353266at2"/>
<gene>
    <name evidence="2" type="ORF">GCE9029_05028</name>
</gene>